<proteinExistence type="predicted"/>
<keyword evidence="3" id="KW-1185">Reference proteome</keyword>
<organism evidence="2 3">
    <name type="scientific">Ancylostoma duodenale</name>
    <dbReference type="NCBI Taxonomy" id="51022"/>
    <lineage>
        <taxon>Eukaryota</taxon>
        <taxon>Metazoa</taxon>
        <taxon>Ecdysozoa</taxon>
        <taxon>Nematoda</taxon>
        <taxon>Chromadorea</taxon>
        <taxon>Rhabditida</taxon>
        <taxon>Rhabditina</taxon>
        <taxon>Rhabditomorpha</taxon>
        <taxon>Strongyloidea</taxon>
        <taxon>Ancylostomatidae</taxon>
        <taxon>Ancylostomatinae</taxon>
        <taxon>Ancylostoma</taxon>
    </lineage>
</organism>
<sequence>MLNDQTNMCQLSPMKFFRNGIVYWWGKLVMKKALFLFELTGSPYSTKFVEEMDSKKKEEEEEMGNQSSKSEPIDDKLKRIAWVGIDEESDDQSTRSFDLEILREVIYTSGVELIREFEQDQIMDIL</sequence>
<evidence type="ECO:0000313" key="3">
    <source>
        <dbReference type="Proteomes" id="UP000054047"/>
    </source>
</evidence>
<dbReference type="OrthoDB" id="5859941at2759"/>
<evidence type="ECO:0000256" key="1">
    <source>
        <dbReference type="SAM" id="MobiDB-lite"/>
    </source>
</evidence>
<protein>
    <submittedName>
        <fullName evidence="2">Uncharacterized protein</fullName>
    </submittedName>
</protein>
<gene>
    <name evidence="2" type="ORF">ANCDUO_03178</name>
</gene>
<evidence type="ECO:0000313" key="2">
    <source>
        <dbReference type="EMBL" id="KIH66495.1"/>
    </source>
</evidence>
<dbReference type="Proteomes" id="UP000054047">
    <property type="component" value="Unassembled WGS sequence"/>
</dbReference>
<reference evidence="2 3" key="1">
    <citation type="submission" date="2013-12" db="EMBL/GenBank/DDBJ databases">
        <title>Draft genome of the parsitic nematode Ancylostoma duodenale.</title>
        <authorList>
            <person name="Mitreva M."/>
        </authorList>
    </citation>
    <scope>NUCLEOTIDE SEQUENCE [LARGE SCALE GENOMIC DNA]</scope>
    <source>
        <strain evidence="2 3">Zhejiang</strain>
    </source>
</reference>
<feature type="region of interest" description="Disordered" evidence="1">
    <location>
        <begin position="50"/>
        <end position="72"/>
    </location>
</feature>
<accession>A0A0C2GYB8</accession>
<name>A0A0C2GYB8_9BILA</name>
<dbReference type="EMBL" id="KN727096">
    <property type="protein sequence ID" value="KIH66495.1"/>
    <property type="molecule type" value="Genomic_DNA"/>
</dbReference>
<dbReference type="AlphaFoldDB" id="A0A0C2GYB8"/>